<dbReference type="AlphaFoldDB" id="A0A1I8G460"/>
<dbReference type="InterPro" id="IPR001680">
    <property type="entry name" value="WD40_rpt"/>
</dbReference>
<sequence>MAAFANRFRQSKFKHVFGKPAKRDMCYDNIRITKSSWDSTFCAVNPRYIAIITDAAGGGAFIVLPLSQYGRVERDPPLVTGHKAAVLDIQWCPHDDDCIASASEDCTAKVWRIGAESFSSGFLTDPYRDLVGHNRRVGLVVWHPTVHMVLLTAGADNKVLIWNVEEQSILCDIDFPDVVHSCSFNWTGSLFVCSCKDKMGRVINARTGEIVAEQKLHEGAKPQQVVFLRDGRVFSTGFSRMSERQWGLWDGNSLELIDRQELDSSNGVLFPFYDPDVNMIYLVGKGDSAIRYFEVTEDAPYFHFLSMYQSSDPQRGMGWMPKRGLDVSTCEIARLYKLHQRGLCEPISFTVPRKSELFQDDLYPDTCTDAYALSVSDWLSGKDSEPVLQSMRPSNDGNALHPAPPKPLVAAAVTSSASSPAAASPAVTSVPAAQAKVQQQQHSSTAENHQHYAGDAVEKQQPIRPARDVPDAVVASLQSKVTELTACMTELRHSMASLTTENEDLRRRIDQLERDLAIRLKGQQQQQQQQRQAAPLASADIEDEDEDIENADGDQGHRIVFSDGRSGSDSTTDDDDFELAQG</sequence>
<dbReference type="SMART" id="SM01167">
    <property type="entry name" value="DUF1900"/>
    <property type="match status" value="1"/>
</dbReference>
<evidence type="ECO:0000259" key="10">
    <source>
        <dbReference type="SMART" id="SM01166"/>
    </source>
</evidence>
<dbReference type="SMART" id="SM01166">
    <property type="entry name" value="DUF1899"/>
    <property type="match status" value="1"/>
</dbReference>
<dbReference type="InterPro" id="IPR019775">
    <property type="entry name" value="WD40_repeat_CS"/>
</dbReference>
<accession>A0A1I8G460</accession>
<evidence type="ECO:0000256" key="2">
    <source>
        <dbReference type="ARBA" id="ARBA00022574"/>
    </source>
</evidence>
<evidence type="ECO:0000256" key="4">
    <source>
        <dbReference type="ARBA" id="ARBA00023054"/>
    </source>
</evidence>
<dbReference type="WBParaSite" id="maker-uti_cns_0000851-snap-gene-1.5-mRNA-1">
    <property type="protein sequence ID" value="maker-uti_cns_0000851-snap-gene-1.5-mRNA-1"/>
    <property type="gene ID" value="maker-uti_cns_0000851-snap-gene-1.5"/>
</dbReference>
<dbReference type="GO" id="GO:0007015">
    <property type="term" value="P:actin filament organization"/>
    <property type="evidence" value="ECO:0007669"/>
    <property type="project" value="TreeGrafter"/>
</dbReference>
<dbReference type="PANTHER" id="PTHR10856:SF0">
    <property type="entry name" value="CORONIN"/>
    <property type="match status" value="1"/>
</dbReference>
<dbReference type="InterPro" id="IPR015943">
    <property type="entry name" value="WD40/YVTN_repeat-like_dom_sf"/>
</dbReference>
<feature type="compositionally biased region" description="Acidic residues" evidence="9">
    <location>
        <begin position="571"/>
        <end position="582"/>
    </location>
</feature>
<dbReference type="Pfam" id="PF00400">
    <property type="entry name" value="WD40"/>
    <property type="match status" value="2"/>
</dbReference>
<feature type="coiled-coil region" evidence="8">
    <location>
        <begin position="488"/>
        <end position="515"/>
    </location>
</feature>
<feature type="repeat" description="WD" evidence="6">
    <location>
        <begin position="79"/>
        <end position="113"/>
    </location>
</feature>
<dbReference type="SMART" id="SM00320">
    <property type="entry name" value="WD40"/>
    <property type="match status" value="4"/>
</dbReference>
<proteinExistence type="inferred from homology"/>
<evidence type="ECO:0000256" key="1">
    <source>
        <dbReference type="ARBA" id="ARBA00009482"/>
    </source>
</evidence>
<name>A0A1I8G460_9PLAT</name>
<feature type="repeat" description="WD" evidence="6">
    <location>
        <begin position="130"/>
        <end position="172"/>
    </location>
</feature>
<dbReference type="GO" id="GO:0051015">
    <property type="term" value="F:actin filament binding"/>
    <property type="evidence" value="ECO:0007669"/>
    <property type="project" value="TreeGrafter"/>
</dbReference>
<dbReference type="Pfam" id="PF08953">
    <property type="entry name" value="DUF1899"/>
    <property type="match status" value="1"/>
</dbReference>
<comment type="similarity">
    <text evidence="1 7">Belongs to the WD repeat coronin family.</text>
</comment>
<keyword evidence="2 6" id="KW-0853">WD repeat</keyword>
<evidence type="ECO:0000256" key="5">
    <source>
        <dbReference type="ARBA" id="ARBA00023203"/>
    </source>
</evidence>
<dbReference type="SUPFAM" id="SSF101908">
    <property type="entry name" value="Putative isomerase YbhE"/>
    <property type="match status" value="1"/>
</dbReference>
<dbReference type="Proteomes" id="UP000095280">
    <property type="component" value="Unplaced"/>
</dbReference>
<dbReference type="FunFam" id="2.130.10.10:FF:000502">
    <property type="entry name" value="Coronin"/>
    <property type="match status" value="1"/>
</dbReference>
<dbReference type="Pfam" id="PF16300">
    <property type="entry name" value="WD40_4"/>
    <property type="match status" value="1"/>
</dbReference>
<keyword evidence="5" id="KW-0009">Actin-binding</keyword>
<feature type="compositionally biased region" description="Acidic residues" evidence="9">
    <location>
        <begin position="540"/>
        <end position="552"/>
    </location>
</feature>
<evidence type="ECO:0000256" key="9">
    <source>
        <dbReference type="SAM" id="MobiDB-lite"/>
    </source>
</evidence>
<organism evidence="11 12">
    <name type="scientific">Macrostomum lignano</name>
    <dbReference type="NCBI Taxonomy" id="282301"/>
    <lineage>
        <taxon>Eukaryota</taxon>
        <taxon>Metazoa</taxon>
        <taxon>Spiralia</taxon>
        <taxon>Lophotrochozoa</taxon>
        <taxon>Platyhelminthes</taxon>
        <taxon>Rhabditophora</taxon>
        <taxon>Macrostomorpha</taxon>
        <taxon>Macrostomida</taxon>
        <taxon>Macrostomidae</taxon>
        <taxon>Macrostomum</taxon>
    </lineage>
</organism>
<evidence type="ECO:0000256" key="7">
    <source>
        <dbReference type="RuleBase" id="RU280818"/>
    </source>
</evidence>
<feature type="region of interest" description="Disordered" evidence="9">
    <location>
        <begin position="384"/>
        <end position="406"/>
    </location>
</feature>
<evidence type="ECO:0000313" key="11">
    <source>
        <dbReference type="Proteomes" id="UP000095280"/>
    </source>
</evidence>
<dbReference type="PROSITE" id="PS50082">
    <property type="entry name" value="WD_REPEATS_2"/>
    <property type="match status" value="2"/>
</dbReference>
<evidence type="ECO:0000256" key="6">
    <source>
        <dbReference type="PROSITE-ProRule" id="PRU00221"/>
    </source>
</evidence>
<dbReference type="InterPro" id="IPR015505">
    <property type="entry name" value="Coronin"/>
</dbReference>
<feature type="region of interest" description="Disordered" evidence="9">
    <location>
        <begin position="432"/>
        <end position="451"/>
    </location>
</feature>
<feature type="domain" description="DUF1899" evidence="10">
    <location>
        <begin position="7"/>
        <end position="70"/>
    </location>
</feature>
<keyword evidence="11" id="KW-1185">Reference proteome</keyword>
<keyword evidence="3 7" id="KW-0677">Repeat</keyword>
<dbReference type="PROSITE" id="PS50294">
    <property type="entry name" value="WD_REPEATS_REGION"/>
    <property type="match status" value="2"/>
</dbReference>
<feature type="compositionally biased region" description="Low complexity" evidence="9">
    <location>
        <begin position="523"/>
        <end position="532"/>
    </location>
</feature>
<dbReference type="PANTHER" id="PTHR10856">
    <property type="entry name" value="CORONIN"/>
    <property type="match status" value="1"/>
</dbReference>
<evidence type="ECO:0000256" key="3">
    <source>
        <dbReference type="ARBA" id="ARBA00022737"/>
    </source>
</evidence>
<evidence type="ECO:0000256" key="8">
    <source>
        <dbReference type="SAM" id="Coils"/>
    </source>
</evidence>
<dbReference type="PROSITE" id="PS00678">
    <property type="entry name" value="WD_REPEATS_1"/>
    <property type="match status" value="1"/>
</dbReference>
<feature type="compositionally biased region" description="Low complexity" evidence="9">
    <location>
        <begin position="432"/>
        <end position="441"/>
    </location>
</feature>
<keyword evidence="4 8" id="KW-0175">Coiled coil</keyword>
<evidence type="ECO:0000313" key="12">
    <source>
        <dbReference type="WBParaSite" id="maker-uti_cns_0000851-snap-gene-1.5-mRNA-1"/>
    </source>
</evidence>
<feature type="region of interest" description="Disordered" evidence="9">
    <location>
        <begin position="520"/>
        <end position="582"/>
    </location>
</feature>
<dbReference type="InterPro" id="IPR015048">
    <property type="entry name" value="DUF1899"/>
</dbReference>
<protein>
    <recommendedName>
        <fullName evidence="7">Coronin</fullName>
    </recommendedName>
</protein>
<dbReference type="Gene3D" id="2.130.10.10">
    <property type="entry name" value="YVTN repeat-like/Quinoprotein amine dehydrogenase"/>
    <property type="match status" value="1"/>
</dbReference>
<reference evidence="12" key="1">
    <citation type="submission" date="2016-11" db="UniProtKB">
        <authorList>
            <consortium name="WormBaseParasite"/>
        </authorList>
    </citation>
    <scope>IDENTIFICATION</scope>
</reference>